<dbReference type="Gene3D" id="1.10.630.10">
    <property type="entry name" value="Cytochrome P450"/>
    <property type="match status" value="1"/>
</dbReference>
<dbReference type="InterPro" id="IPR017972">
    <property type="entry name" value="Cyt_P450_CS"/>
</dbReference>
<evidence type="ECO:0000256" key="8">
    <source>
        <dbReference type="ARBA" id="ARBA00022723"/>
    </source>
</evidence>
<keyword evidence="7 16" id="KW-0349">Heme</keyword>
<comment type="cofactor">
    <cofactor evidence="1 16">
        <name>heme</name>
        <dbReference type="ChEBI" id="CHEBI:30413"/>
    </cofactor>
</comment>
<evidence type="ECO:0000256" key="11">
    <source>
        <dbReference type="ARBA" id="ARBA00023002"/>
    </source>
</evidence>
<dbReference type="SUPFAM" id="SSF48264">
    <property type="entry name" value="Cytochrome P450"/>
    <property type="match status" value="1"/>
</dbReference>
<dbReference type="EC" id="1.14.14.1" evidence="6"/>
<evidence type="ECO:0000256" key="1">
    <source>
        <dbReference type="ARBA" id="ARBA00001971"/>
    </source>
</evidence>
<dbReference type="GO" id="GO:0005789">
    <property type="term" value="C:endoplasmic reticulum membrane"/>
    <property type="evidence" value="ECO:0007669"/>
    <property type="project" value="UniProtKB-SubCell"/>
</dbReference>
<organism evidence="18">
    <name type="scientific">Maruca vitrata</name>
    <name type="common">Bean pod borer moth</name>
    <dbReference type="NCBI Taxonomy" id="497515"/>
    <lineage>
        <taxon>Eukaryota</taxon>
        <taxon>Metazoa</taxon>
        <taxon>Ecdysozoa</taxon>
        <taxon>Arthropoda</taxon>
        <taxon>Hexapoda</taxon>
        <taxon>Insecta</taxon>
        <taxon>Pterygota</taxon>
        <taxon>Neoptera</taxon>
        <taxon>Endopterygota</taxon>
        <taxon>Lepidoptera</taxon>
        <taxon>Glossata</taxon>
        <taxon>Ditrysia</taxon>
        <taxon>Pyraloidea</taxon>
        <taxon>Crambidae</taxon>
        <taxon>Spilomelinae</taxon>
        <taxon>Maruca</taxon>
    </lineage>
</organism>
<dbReference type="InterPro" id="IPR002401">
    <property type="entry name" value="Cyt_P450_E_grp-I"/>
</dbReference>
<dbReference type="PANTHER" id="PTHR24292:SF84">
    <property type="entry name" value="CYTOCHROME P450 28A5-RELATED"/>
    <property type="match status" value="1"/>
</dbReference>
<keyword evidence="8 16" id="KW-0479">Metal-binding</keyword>
<evidence type="ECO:0000256" key="15">
    <source>
        <dbReference type="ARBA" id="ARBA00047827"/>
    </source>
</evidence>
<evidence type="ECO:0000256" key="3">
    <source>
        <dbReference type="ARBA" id="ARBA00004174"/>
    </source>
</evidence>
<name>A0AAU7NIK8_MARVT</name>
<evidence type="ECO:0000256" key="10">
    <source>
        <dbReference type="ARBA" id="ARBA00022848"/>
    </source>
</evidence>
<dbReference type="InterPro" id="IPR036396">
    <property type="entry name" value="Cyt_P450_sf"/>
</dbReference>
<keyword evidence="10" id="KW-0492">Microsome</keyword>
<evidence type="ECO:0000256" key="13">
    <source>
        <dbReference type="ARBA" id="ARBA00023033"/>
    </source>
</evidence>
<dbReference type="GO" id="GO:0005506">
    <property type="term" value="F:iron ion binding"/>
    <property type="evidence" value="ECO:0007669"/>
    <property type="project" value="InterPro"/>
</dbReference>
<evidence type="ECO:0000256" key="12">
    <source>
        <dbReference type="ARBA" id="ARBA00023004"/>
    </source>
</evidence>
<evidence type="ECO:0000256" key="7">
    <source>
        <dbReference type="ARBA" id="ARBA00022617"/>
    </source>
</evidence>
<proteinExistence type="evidence at transcript level"/>
<sequence>MKALLLAFISIVVTFIYINARYNENYWKKRGVAFYKKNKVMGVFWDFMTKPKALFENLCDIYKEYPDEPAVGIGTLFTPTLYVRDPLNIQHVLTTNFKSFNHRGLEPNEDDILAGSILFLNGTKWKMLRQSMTPLFTSAKLKSMYCVMDKSAQEFVLYLKENPKLLPGDTFHNLSTFCSAAIGASVFGVTTKSMFDSPFLDVARRAINTGIVRNIKFTIGNLSQSMFKMLNLNIFKEFEPFFITAIKQIIQQRKLENVKKNDFADICVTLQDNGNLKDTDSGLELEPTDEVLAAQAFFFLVAGVEPTATTMFSTLLELGKHPEIQERLHKEIDEAFEKHGIDISCTVASNMEYLELVIHEAMRLNPPIGFLSRKCVENTVLPVGNIKVDKGTNITLPIYELHHDPKYHPDPETFNPERFSTENKNSIMDTTYMPFGRGNRNCVGMRFAQLQAKSGLIHLLRNFSVNTKILEGGIKYSKEQFQVRVTNVNVELIPRY</sequence>
<dbReference type="PROSITE" id="PS00086">
    <property type="entry name" value="CYTOCHROME_P450"/>
    <property type="match status" value="1"/>
</dbReference>
<evidence type="ECO:0000256" key="6">
    <source>
        <dbReference type="ARBA" id="ARBA00012109"/>
    </source>
</evidence>
<evidence type="ECO:0000313" key="18">
    <source>
        <dbReference type="EMBL" id="XBR96842.1"/>
    </source>
</evidence>
<dbReference type="PANTHER" id="PTHR24292">
    <property type="entry name" value="CYTOCHROME P450"/>
    <property type="match status" value="1"/>
</dbReference>
<comment type="similarity">
    <text evidence="5 17">Belongs to the cytochrome P450 family.</text>
</comment>
<protein>
    <recommendedName>
        <fullName evidence="6">unspecific monooxygenase</fullName>
        <ecNumber evidence="6">1.14.14.1</ecNumber>
    </recommendedName>
</protein>
<evidence type="ECO:0000256" key="16">
    <source>
        <dbReference type="PIRSR" id="PIRSR602401-1"/>
    </source>
</evidence>
<comment type="subcellular location">
    <subcellularLocation>
        <location evidence="4">Endoplasmic reticulum membrane</location>
        <topology evidence="4">Peripheral membrane protein</topology>
    </subcellularLocation>
    <subcellularLocation>
        <location evidence="3">Microsome membrane</location>
        <topology evidence="3">Peripheral membrane protein</topology>
    </subcellularLocation>
</comment>
<evidence type="ECO:0000256" key="14">
    <source>
        <dbReference type="ARBA" id="ARBA00023136"/>
    </source>
</evidence>
<evidence type="ECO:0000256" key="9">
    <source>
        <dbReference type="ARBA" id="ARBA00022824"/>
    </source>
</evidence>
<evidence type="ECO:0000256" key="2">
    <source>
        <dbReference type="ARBA" id="ARBA00003690"/>
    </source>
</evidence>
<dbReference type="PRINTS" id="PR00463">
    <property type="entry name" value="EP450I"/>
</dbReference>
<dbReference type="InterPro" id="IPR001128">
    <property type="entry name" value="Cyt_P450"/>
</dbReference>
<dbReference type="AlphaFoldDB" id="A0AAU7NIK8"/>
<dbReference type="Pfam" id="PF00067">
    <property type="entry name" value="p450"/>
    <property type="match status" value="1"/>
</dbReference>
<dbReference type="EMBL" id="PP905484">
    <property type="protein sequence ID" value="XBR96842.1"/>
    <property type="molecule type" value="mRNA"/>
</dbReference>
<comment type="function">
    <text evidence="2">May be involved in the metabolism of insect hormones and in the breakdown of synthetic insecticides.</text>
</comment>
<keyword evidence="9" id="KW-0256">Endoplasmic reticulum</keyword>
<evidence type="ECO:0000256" key="4">
    <source>
        <dbReference type="ARBA" id="ARBA00004406"/>
    </source>
</evidence>
<dbReference type="FunFam" id="1.10.630.10:FF:000182">
    <property type="entry name" value="Cytochrome P450 3A4"/>
    <property type="match status" value="1"/>
</dbReference>
<keyword evidence="14" id="KW-0472">Membrane</keyword>
<evidence type="ECO:0000256" key="5">
    <source>
        <dbReference type="ARBA" id="ARBA00010617"/>
    </source>
</evidence>
<dbReference type="InterPro" id="IPR050476">
    <property type="entry name" value="Insect_CytP450_Detox"/>
</dbReference>
<dbReference type="PRINTS" id="PR00385">
    <property type="entry name" value="P450"/>
</dbReference>
<dbReference type="GO" id="GO:0020037">
    <property type="term" value="F:heme binding"/>
    <property type="evidence" value="ECO:0007669"/>
    <property type="project" value="InterPro"/>
</dbReference>
<dbReference type="GO" id="GO:0016712">
    <property type="term" value="F:oxidoreductase activity, acting on paired donors, with incorporation or reduction of molecular oxygen, reduced flavin or flavoprotein as one donor, and incorporation of one atom of oxygen"/>
    <property type="evidence" value="ECO:0007669"/>
    <property type="project" value="UniProtKB-EC"/>
</dbReference>
<keyword evidence="13 17" id="KW-0503">Monooxygenase</keyword>
<comment type="catalytic activity">
    <reaction evidence="15">
        <text>an organic molecule + reduced [NADPH--hemoprotein reductase] + O2 = an alcohol + oxidized [NADPH--hemoprotein reductase] + H2O + H(+)</text>
        <dbReference type="Rhea" id="RHEA:17149"/>
        <dbReference type="Rhea" id="RHEA-COMP:11964"/>
        <dbReference type="Rhea" id="RHEA-COMP:11965"/>
        <dbReference type="ChEBI" id="CHEBI:15377"/>
        <dbReference type="ChEBI" id="CHEBI:15378"/>
        <dbReference type="ChEBI" id="CHEBI:15379"/>
        <dbReference type="ChEBI" id="CHEBI:30879"/>
        <dbReference type="ChEBI" id="CHEBI:57618"/>
        <dbReference type="ChEBI" id="CHEBI:58210"/>
        <dbReference type="ChEBI" id="CHEBI:142491"/>
        <dbReference type="EC" id="1.14.14.1"/>
    </reaction>
</comment>
<keyword evidence="11 17" id="KW-0560">Oxidoreductase</keyword>
<keyword evidence="12 16" id="KW-0408">Iron</keyword>
<evidence type="ECO:0000256" key="17">
    <source>
        <dbReference type="RuleBase" id="RU000461"/>
    </source>
</evidence>
<feature type="binding site" description="axial binding residue" evidence="16">
    <location>
        <position position="442"/>
    </location>
    <ligand>
        <name>heme</name>
        <dbReference type="ChEBI" id="CHEBI:30413"/>
    </ligand>
    <ligandPart>
        <name>Fe</name>
        <dbReference type="ChEBI" id="CHEBI:18248"/>
    </ligandPart>
</feature>
<accession>A0AAU7NIK8</accession>
<dbReference type="CDD" id="cd11056">
    <property type="entry name" value="CYP6-like"/>
    <property type="match status" value="1"/>
</dbReference>
<reference evidence="18" key="1">
    <citation type="submission" date="2024-06" db="EMBL/GenBank/DDBJ databases">
        <authorList>
            <person name="Esmaeily M."/>
            <person name="Kim Y."/>
        </authorList>
    </citation>
    <scope>NUCLEOTIDE SEQUENCE</scope>
    <source>
        <strain evidence="18">8</strain>
    </source>
</reference>